<sequence length="178" mass="19431">MRAPGMVGLLGLRVRMERGADDEELANANCSGLGRATVALDLAFFLGGDGELPSSLIFFVRDLGMAGVHIVQAFLPLLIHHFLLLRSILRLPILLVLNPSQTPKKTDRLSVTARVHGSKNVKILTSFFGRPGGTCHEVRHFLAHIGEYTLEYARFLPLEGPPGRSGTGRGWGRHDEGK</sequence>
<comment type="caution">
    <text evidence="1">The sequence shown here is derived from an EMBL/GenBank/DDBJ whole genome shotgun (WGS) entry which is preliminary data.</text>
</comment>
<proteinExistence type="predicted"/>
<protein>
    <submittedName>
        <fullName evidence="1">Uncharacterized protein</fullName>
    </submittedName>
</protein>
<dbReference type="EMBL" id="QPFP01000379">
    <property type="protein sequence ID" value="TEB14743.1"/>
    <property type="molecule type" value="Genomic_DNA"/>
</dbReference>
<dbReference type="Proteomes" id="UP000298030">
    <property type="component" value="Unassembled WGS sequence"/>
</dbReference>
<evidence type="ECO:0000313" key="1">
    <source>
        <dbReference type="EMBL" id="TEB14743.1"/>
    </source>
</evidence>
<name>A0A4Y7S2H5_COPMI</name>
<gene>
    <name evidence="1" type="ORF">FA13DRAFT_866080</name>
</gene>
<dbReference type="AlphaFoldDB" id="A0A4Y7S2H5"/>
<keyword evidence="2" id="KW-1185">Reference proteome</keyword>
<evidence type="ECO:0000313" key="2">
    <source>
        <dbReference type="Proteomes" id="UP000298030"/>
    </source>
</evidence>
<reference evidence="1 2" key="1">
    <citation type="journal article" date="2019" name="Nat. Ecol. Evol.">
        <title>Megaphylogeny resolves global patterns of mushroom evolution.</title>
        <authorList>
            <person name="Varga T."/>
            <person name="Krizsan K."/>
            <person name="Foldi C."/>
            <person name="Dima B."/>
            <person name="Sanchez-Garcia M."/>
            <person name="Sanchez-Ramirez S."/>
            <person name="Szollosi G.J."/>
            <person name="Szarkandi J.G."/>
            <person name="Papp V."/>
            <person name="Albert L."/>
            <person name="Andreopoulos W."/>
            <person name="Angelini C."/>
            <person name="Antonin V."/>
            <person name="Barry K.W."/>
            <person name="Bougher N.L."/>
            <person name="Buchanan P."/>
            <person name="Buyck B."/>
            <person name="Bense V."/>
            <person name="Catcheside P."/>
            <person name="Chovatia M."/>
            <person name="Cooper J."/>
            <person name="Damon W."/>
            <person name="Desjardin D."/>
            <person name="Finy P."/>
            <person name="Geml J."/>
            <person name="Haridas S."/>
            <person name="Hughes K."/>
            <person name="Justo A."/>
            <person name="Karasinski D."/>
            <person name="Kautmanova I."/>
            <person name="Kiss B."/>
            <person name="Kocsube S."/>
            <person name="Kotiranta H."/>
            <person name="LaButti K.M."/>
            <person name="Lechner B.E."/>
            <person name="Liimatainen K."/>
            <person name="Lipzen A."/>
            <person name="Lukacs Z."/>
            <person name="Mihaltcheva S."/>
            <person name="Morgado L.N."/>
            <person name="Niskanen T."/>
            <person name="Noordeloos M.E."/>
            <person name="Ohm R.A."/>
            <person name="Ortiz-Santana B."/>
            <person name="Ovrebo C."/>
            <person name="Racz N."/>
            <person name="Riley R."/>
            <person name="Savchenko A."/>
            <person name="Shiryaev A."/>
            <person name="Soop K."/>
            <person name="Spirin V."/>
            <person name="Szebenyi C."/>
            <person name="Tomsovsky M."/>
            <person name="Tulloss R.E."/>
            <person name="Uehling J."/>
            <person name="Grigoriev I.V."/>
            <person name="Vagvolgyi C."/>
            <person name="Papp T."/>
            <person name="Martin F.M."/>
            <person name="Miettinen O."/>
            <person name="Hibbett D.S."/>
            <person name="Nagy L.G."/>
        </authorList>
    </citation>
    <scope>NUCLEOTIDE SEQUENCE [LARGE SCALE GENOMIC DNA]</scope>
    <source>
        <strain evidence="1 2">FP101781</strain>
    </source>
</reference>
<accession>A0A4Y7S2H5</accession>
<organism evidence="1 2">
    <name type="scientific">Coprinellus micaceus</name>
    <name type="common">Glistening ink-cap mushroom</name>
    <name type="synonym">Coprinus micaceus</name>
    <dbReference type="NCBI Taxonomy" id="71717"/>
    <lineage>
        <taxon>Eukaryota</taxon>
        <taxon>Fungi</taxon>
        <taxon>Dikarya</taxon>
        <taxon>Basidiomycota</taxon>
        <taxon>Agaricomycotina</taxon>
        <taxon>Agaricomycetes</taxon>
        <taxon>Agaricomycetidae</taxon>
        <taxon>Agaricales</taxon>
        <taxon>Agaricineae</taxon>
        <taxon>Psathyrellaceae</taxon>
        <taxon>Coprinellus</taxon>
    </lineage>
</organism>